<evidence type="ECO:0000313" key="1">
    <source>
        <dbReference type="EMBL" id="MPM65270.1"/>
    </source>
</evidence>
<dbReference type="EMBL" id="VSSQ01020426">
    <property type="protein sequence ID" value="MPM65270.1"/>
    <property type="molecule type" value="Genomic_DNA"/>
</dbReference>
<comment type="caution">
    <text evidence="1">The sequence shown here is derived from an EMBL/GenBank/DDBJ whole genome shotgun (WGS) entry which is preliminary data.</text>
</comment>
<name>A0A645BII5_9ZZZZ</name>
<protein>
    <submittedName>
        <fullName evidence="1">Uncharacterized protein</fullName>
    </submittedName>
</protein>
<organism evidence="1">
    <name type="scientific">bioreactor metagenome</name>
    <dbReference type="NCBI Taxonomy" id="1076179"/>
    <lineage>
        <taxon>unclassified sequences</taxon>
        <taxon>metagenomes</taxon>
        <taxon>ecological metagenomes</taxon>
    </lineage>
</organism>
<dbReference type="AlphaFoldDB" id="A0A645BII5"/>
<proteinExistence type="predicted"/>
<accession>A0A645BII5</accession>
<reference evidence="1" key="1">
    <citation type="submission" date="2019-08" db="EMBL/GenBank/DDBJ databases">
        <authorList>
            <person name="Kucharzyk K."/>
            <person name="Murdoch R.W."/>
            <person name="Higgins S."/>
            <person name="Loffler F."/>
        </authorList>
    </citation>
    <scope>NUCLEOTIDE SEQUENCE</scope>
</reference>
<gene>
    <name evidence="1" type="ORF">SDC9_112165</name>
</gene>
<sequence length="143" mass="16553">MQRKIHNRLCCLFGSSYAIAGHFFRHRSFGLVNTVLYFNSCNIRVFVQIKINIKRITTIVRTGRTHIKHILYAINLLLDGLRNSLFNCLGVSANISSRHCNLRFGNIWILSYRQIKPGKGSQQGDKNCQHYCKDRTVNKKTCH</sequence>